<dbReference type="EMBL" id="RCHU02000001">
    <property type="protein sequence ID" value="KAL3611564.1"/>
    <property type="molecule type" value="Genomic_DNA"/>
</dbReference>
<sequence>MQHPRGRNRVSISLSSLESRRESLGIDFDYLLCVKMWRLDEAKGHCRRSRKDNLSKILHVAPQTIELAQYNKAGME</sequence>
<protein>
    <submittedName>
        <fullName evidence="1">Uncharacterized protein</fullName>
    </submittedName>
</protein>
<evidence type="ECO:0000313" key="2">
    <source>
        <dbReference type="Proteomes" id="UP000309997"/>
    </source>
</evidence>
<dbReference type="Proteomes" id="UP000309997">
    <property type="component" value="Unassembled WGS sequence"/>
</dbReference>
<name>A0ACC4D2H4_POPAL</name>
<organism evidence="1 2">
    <name type="scientific">Populus alba</name>
    <name type="common">White poplar</name>
    <dbReference type="NCBI Taxonomy" id="43335"/>
    <lineage>
        <taxon>Eukaryota</taxon>
        <taxon>Viridiplantae</taxon>
        <taxon>Streptophyta</taxon>
        <taxon>Embryophyta</taxon>
        <taxon>Tracheophyta</taxon>
        <taxon>Spermatophyta</taxon>
        <taxon>Magnoliopsida</taxon>
        <taxon>eudicotyledons</taxon>
        <taxon>Gunneridae</taxon>
        <taxon>Pentapetalae</taxon>
        <taxon>rosids</taxon>
        <taxon>fabids</taxon>
        <taxon>Malpighiales</taxon>
        <taxon>Salicaceae</taxon>
        <taxon>Saliceae</taxon>
        <taxon>Populus</taxon>
    </lineage>
</organism>
<evidence type="ECO:0000313" key="1">
    <source>
        <dbReference type="EMBL" id="KAL3611564.1"/>
    </source>
</evidence>
<accession>A0ACC4D2H4</accession>
<reference evidence="1 2" key="1">
    <citation type="journal article" date="2024" name="Plant Biotechnol. J.">
        <title>Genome and CRISPR/Cas9 system of a widespread forest tree (Populus alba) in the world.</title>
        <authorList>
            <person name="Liu Y.J."/>
            <person name="Jiang P.F."/>
            <person name="Han X.M."/>
            <person name="Li X.Y."/>
            <person name="Wang H.M."/>
            <person name="Wang Y.J."/>
            <person name="Wang X.X."/>
            <person name="Zeng Q.Y."/>
        </authorList>
    </citation>
    <scope>NUCLEOTIDE SEQUENCE [LARGE SCALE GENOMIC DNA]</scope>
    <source>
        <strain evidence="2">cv. PAL-ZL1</strain>
    </source>
</reference>
<comment type="caution">
    <text evidence="1">The sequence shown here is derived from an EMBL/GenBank/DDBJ whole genome shotgun (WGS) entry which is preliminary data.</text>
</comment>
<proteinExistence type="predicted"/>
<keyword evidence="2" id="KW-1185">Reference proteome</keyword>
<gene>
    <name evidence="1" type="ORF">D5086_002584</name>
</gene>